<proteinExistence type="predicted"/>
<sequence>MTRVELTIAIKSSAEKELRDNPPCKVYTNVTASTTFSNQKRTSATYGIGTTAFF</sequence>
<keyword evidence="2" id="KW-1185">Reference proteome</keyword>
<reference evidence="2" key="1">
    <citation type="submission" date="2014-09" db="EMBL/GenBank/DDBJ databases">
        <authorList>
            <person name="Sharma Rahul"/>
            <person name="Thines Marco"/>
        </authorList>
    </citation>
    <scope>NUCLEOTIDE SEQUENCE [LARGE SCALE GENOMIC DNA]</scope>
</reference>
<protein>
    <submittedName>
        <fullName evidence="1">Uncharacterized protein</fullName>
    </submittedName>
</protein>
<dbReference type="GeneID" id="36396258"/>
<organism evidence="1 2">
    <name type="scientific">Plasmopara halstedii</name>
    <name type="common">Downy mildew of sunflower</name>
    <dbReference type="NCBI Taxonomy" id="4781"/>
    <lineage>
        <taxon>Eukaryota</taxon>
        <taxon>Sar</taxon>
        <taxon>Stramenopiles</taxon>
        <taxon>Oomycota</taxon>
        <taxon>Peronosporomycetes</taxon>
        <taxon>Peronosporales</taxon>
        <taxon>Peronosporaceae</taxon>
        <taxon>Plasmopara</taxon>
    </lineage>
</organism>
<name>A0A0P1AV26_PLAHL</name>
<dbReference type="AlphaFoldDB" id="A0A0P1AV26"/>
<accession>A0A0P1AV26</accession>
<evidence type="ECO:0000313" key="2">
    <source>
        <dbReference type="Proteomes" id="UP000054928"/>
    </source>
</evidence>
<dbReference type="EMBL" id="CCYD01001336">
    <property type="protein sequence ID" value="CEG44872.1"/>
    <property type="molecule type" value="Genomic_DNA"/>
</dbReference>
<dbReference type="RefSeq" id="XP_024581241.1">
    <property type="nucleotide sequence ID" value="XM_024731021.1"/>
</dbReference>
<dbReference type="Proteomes" id="UP000054928">
    <property type="component" value="Unassembled WGS sequence"/>
</dbReference>
<evidence type="ECO:0000313" key="1">
    <source>
        <dbReference type="EMBL" id="CEG44872.1"/>
    </source>
</evidence>